<organism evidence="2 3">
    <name type="scientific">Rhynchosporium graminicola</name>
    <dbReference type="NCBI Taxonomy" id="2792576"/>
    <lineage>
        <taxon>Eukaryota</taxon>
        <taxon>Fungi</taxon>
        <taxon>Dikarya</taxon>
        <taxon>Ascomycota</taxon>
        <taxon>Pezizomycotina</taxon>
        <taxon>Leotiomycetes</taxon>
        <taxon>Helotiales</taxon>
        <taxon>Ploettnerulaceae</taxon>
        <taxon>Rhynchosporium</taxon>
    </lineage>
</organism>
<feature type="region of interest" description="Disordered" evidence="1">
    <location>
        <begin position="1"/>
        <end position="23"/>
    </location>
</feature>
<evidence type="ECO:0000313" key="3">
    <source>
        <dbReference type="Proteomes" id="UP000178129"/>
    </source>
</evidence>
<accession>A0A1E1KNL3</accession>
<gene>
    <name evidence="2" type="ORF">RCO7_04158</name>
</gene>
<name>A0A1E1KNL3_9HELO</name>
<proteinExistence type="predicted"/>
<dbReference type="EMBL" id="FJUW01000015">
    <property type="protein sequence ID" value="CZS98484.1"/>
    <property type="molecule type" value="Genomic_DNA"/>
</dbReference>
<dbReference type="InParanoid" id="A0A1E1KNL3"/>
<sequence>MGSTTALKSTAPQSPVVKSEAERVEDWELISGAVTAHKSEEKLSCNKDPDSGVKQSGDFIDKDVEDVDDGDDYLHRREEHWSPSSSGDADYFTACSAHDCGYCVQGLCLLLPEYQYVALSK</sequence>
<feature type="compositionally biased region" description="Basic and acidic residues" evidence="1">
    <location>
        <begin position="39"/>
        <end position="51"/>
    </location>
</feature>
<reference evidence="3" key="1">
    <citation type="submission" date="2016-03" db="EMBL/GenBank/DDBJ databases">
        <authorList>
            <person name="Ploux O."/>
        </authorList>
    </citation>
    <scope>NUCLEOTIDE SEQUENCE [LARGE SCALE GENOMIC DNA]</scope>
    <source>
        <strain evidence="3">UK7</strain>
    </source>
</reference>
<keyword evidence="3" id="KW-1185">Reference proteome</keyword>
<protein>
    <submittedName>
        <fullName evidence="2">Uncharacterized protein</fullName>
    </submittedName>
</protein>
<comment type="caution">
    <text evidence="2">The sequence shown here is derived from an EMBL/GenBank/DDBJ whole genome shotgun (WGS) entry which is preliminary data.</text>
</comment>
<dbReference type="Proteomes" id="UP000178129">
    <property type="component" value="Unassembled WGS sequence"/>
</dbReference>
<evidence type="ECO:0000256" key="1">
    <source>
        <dbReference type="SAM" id="MobiDB-lite"/>
    </source>
</evidence>
<evidence type="ECO:0000313" key="2">
    <source>
        <dbReference type="EMBL" id="CZS98484.1"/>
    </source>
</evidence>
<dbReference type="AlphaFoldDB" id="A0A1E1KNL3"/>
<feature type="compositionally biased region" description="Polar residues" evidence="1">
    <location>
        <begin position="1"/>
        <end position="13"/>
    </location>
</feature>
<feature type="region of interest" description="Disordered" evidence="1">
    <location>
        <begin position="39"/>
        <end position="67"/>
    </location>
</feature>